<dbReference type="GO" id="GO:0015267">
    <property type="term" value="F:channel activity"/>
    <property type="evidence" value="ECO:0007669"/>
    <property type="project" value="TreeGrafter"/>
</dbReference>
<evidence type="ECO:0000256" key="4">
    <source>
        <dbReference type="ARBA" id="ARBA00023136"/>
    </source>
</evidence>
<comment type="similarity">
    <text evidence="5">Belongs to the MIP/aquaporin (TC 1.A.8) family.</text>
</comment>
<proteinExistence type="inferred from homology"/>
<evidence type="ECO:0000256" key="2">
    <source>
        <dbReference type="ARBA" id="ARBA00022692"/>
    </source>
</evidence>
<dbReference type="Gene3D" id="1.20.1080.10">
    <property type="entry name" value="Glycerol uptake facilitator protein"/>
    <property type="match status" value="1"/>
</dbReference>
<reference evidence="6 7" key="1">
    <citation type="journal article" date="2024" name="BMC Genomics">
        <title>De novo assembly and annotation of Popillia japonica's genome with initial clues to its potential as an invasive pest.</title>
        <authorList>
            <person name="Cucini C."/>
            <person name="Boschi S."/>
            <person name="Funari R."/>
            <person name="Cardaioli E."/>
            <person name="Iannotti N."/>
            <person name="Marturano G."/>
            <person name="Paoli F."/>
            <person name="Bruttini M."/>
            <person name="Carapelli A."/>
            <person name="Frati F."/>
            <person name="Nardi F."/>
        </authorList>
    </citation>
    <scope>NUCLEOTIDE SEQUENCE [LARGE SCALE GENOMIC DNA]</scope>
    <source>
        <strain evidence="6">DMR45628</strain>
    </source>
</reference>
<feature type="transmembrane region" description="Helical" evidence="5">
    <location>
        <begin position="268"/>
        <end position="286"/>
    </location>
</feature>
<evidence type="ECO:0000256" key="3">
    <source>
        <dbReference type="ARBA" id="ARBA00022989"/>
    </source>
</evidence>
<keyword evidence="7" id="KW-1185">Reference proteome</keyword>
<dbReference type="PANTHER" id="PTHR21191">
    <property type="entry name" value="AQUAPORIN"/>
    <property type="match status" value="1"/>
</dbReference>
<dbReference type="InterPro" id="IPR016697">
    <property type="entry name" value="Aquaporin_11/12"/>
</dbReference>
<feature type="transmembrane region" description="Helical" evidence="5">
    <location>
        <begin position="78"/>
        <end position="95"/>
    </location>
</feature>
<evidence type="ECO:0000256" key="1">
    <source>
        <dbReference type="ARBA" id="ARBA00004141"/>
    </source>
</evidence>
<keyword evidence="2 5" id="KW-0812">Transmembrane</keyword>
<feature type="transmembrane region" description="Helical" evidence="5">
    <location>
        <begin position="225"/>
        <end position="248"/>
    </location>
</feature>
<dbReference type="SUPFAM" id="SSF81338">
    <property type="entry name" value="Aquaporin-like"/>
    <property type="match status" value="1"/>
</dbReference>
<evidence type="ECO:0000313" key="7">
    <source>
        <dbReference type="Proteomes" id="UP001458880"/>
    </source>
</evidence>
<gene>
    <name evidence="6" type="ORF">QE152_g30130</name>
</gene>
<dbReference type="EMBL" id="JASPKY010000398">
    <property type="protein sequence ID" value="KAK9702154.1"/>
    <property type="molecule type" value="Genomic_DNA"/>
</dbReference>
<protein>
    <recommendedName>
        <fullName evidence="5">Aquaporin</fullName>
    </recommendedName>
</protein>
<dbReference type="GO" id="GO:0005737">
    <property type="term" value="C:cytoplasm"/>
    <property type="evidence" value="ECO:0007669"/>
    <property type="project" value="TreeGrafter"/>
</dbReference>
<dbReference type="InterPro" id="IPR051883">
    <property type="entry name" value="AQP11/12_channel"/>
</dbReference>
<evidence type="ECO:0000256" key="5">
    <source>
        <dbReference type="PIRNR" id="PIRNR017529"/>
    </source>
</evidence>
<dbReference type="GO" id="GO:0016020">
    <property type="term" value="C:membrane"/>
    <property type="evidence" value="ECO:0007669"/>
    <property type="project" value="UniProtKB-SubCell"/>
</dbReference>
<feature type="transmembrane region" description="Helical" evidence="5">
    <location>
        <begin position="146"/>
        <end position="171"/>
    </location>
</feature>
<keyword evidence="3 5" id="KW-1133">Transmembrane helix</keyword>
<comment type="caution">
    <text evidence="6">The sequence shown here is derived from an EMBL/GenBank/DDBJ whole genome shotgun (WGS) entry which is preliminary data.</text>
</comment>
<feature type="transmembrane region" description="Helical" evidence="5">
    <location>
        <begin position="107"/>
        <end position="125"/>
    </location>
</feature>
<comment type="subcellular location">
    <subcellularLocation>
        <location evidence="1">Membrane</location>
        <topology evidence="1">Multi-pass membrane protein</topology>
    </subcellularLocation>
</comment>
<feature type="transmembrane region" description="Helical" evidence="5">
    <location>
        <begin position="191"/>
        <end position="213"/>
    </location>
</feature>
<evidence type="ECO:0000313" key="6">
    <source>
        <dbReference type="EMBL" id="KAK9702154.1"/>
    </source>
</evidence>
<dbReference type="InterPro" id="IPR023271">
    <property type="entry name" value="Aquaporin-like"/>
</dbReference>
<accession>A0AAW1JER3</accession>
<dbReference type="AlphaFoldDB" id="A0AAW1JER3"/>
<dbReference type="Proteomes" id="UP001458880">
    <property type="component" value="Unassembled WGS sequence"/>
</dbReference>
<name>A0AAW1JER3_POPJA</name>
<sequence length="303" mass="34377">MTRWKEYFEELLHTTDRKPEEHEEHEYEKKFICGFVRGVIKRNVNDGLLRQLVLEFIATAELCATCFELIIVADNYGVWVYGGFLFVLTVWWSFHWETALVADNYGVWVYGGFLFVLTVWWSFHWETATACPYCPIEEIFERKRNVFVGLLLVGAQVLGGLAIFRYIQVLWSFELVETHKGRAFEDCSTDLQVPVLVGAFIEGVATCACRVISKILGETNTRVSNILDAFFGTSLVVAAFNYSGGYFNPALATALKYGCQGSTIPEHMLVYWLGPMIGAIFSVFLFNSKAAQNVVKTLTGKRD</sequence>
<keyword evidence="4 5" id="KW-0472">Membrane</keyword>
<dbReference type="PIRSF" id="PIRSF017529">
    <property type="entry name" value="Aquaporin_11/12"/>
    <property type="match status" value="1"/>
</dbReference>
<dbReference type="PANTHER" id="PTHR21191:SF16">
    <property type="entry name" value="AQUAPORIN"/>
    <property type="match status" value="1"/>
</dbReference>
<organism evidence="6 7">
    <name type="scientific">Popillia japonica</name>
    <name type="common">Japanese beetle</name>
    <dbReference type="NCBI Taxonomy" id="7064"/>
    <lineage>
        <taxon>Eukaryota</taxon>
        <taxon>Metazoa</taxon>
        <taxon>Ecdysozoa</taxon>
        <taxon>Arthropoda</taxon>
        <taxon>Hexapoda</taxon>
        <taxon>Insecta</taxon>
        <taxon>Pterygota</taxon>
        <taxon>Neoptera</taxon>
        <taxon>Endopterygota</taxon>
        <taxon>Coleoptera</taxon>
        <taxon>Polyphaga</taxon>
        <taxon>Scarabaeiformia</taxon>
        <taxon>Scarabaeidae</taxon>
        <taxon>Rutelinae</taxon>
        <taxon>Popillia</taxon>
    </lineage>
</organism>